<dbReference type="SFLD" id="SFLDG00358">
    <property type="entry name" value="Main_(cytGST)"/>
    <property type="match status" value="1"/>
</dbReference>
<dbReference type="PROSITE" id="PS50404">
    <property type="entry name" value="GST_NTER"/>
    <property type="match status" value="1"/>
</dbReference>
<dbReference type="EC" id="2.5.1.18" evidence="1"/>
<dbReference type="OrthoDB" id="249703at2759"/>
<dbReference type="GO" id="GO:0006749">
    <property type="term" value="P:glutathione metabolic process"/>
    <property type="evidence" value="ECO:0007669"/>
    <property type="project" value="TreeGrafter"/>
</dbReference>
<dbReference type="SFLD" id="SFLDS00019">
    <property type="entry name" value="Glutathione_Transferase_(cytos"/>
    <property type="match status" value="1"/>
</dbReference>
<dbReference type="PANTHER" id="PTHR43900:SF3">
    <property type="entry name" value="GLUTATHIONE S-TRANSFERASE RHO"/>
    <property type="match status" value="1"/>
</dbReference>
<reference evidence="6 7" key="1">
    <citation type="journal article" date="2019" name="Nat. Ecol. Evol.">
        <title>Megaphylogeny resolves global patterns of mushroom evolution.</title>
        <authorList>
            <person name="Varga T."/>
            <person name="Krizsan K."/>
            <person name="Foldi C."/>
            <person name="Dima B."/>
            <person name="Sanchez-Garcia M."/>
            <person name="Sanchez-Ramirez S."/>
            <person name="Szollosi G.J."/>
            <person name="Szarkandi J.G."/>
            <person name="Papp V."/>
            <person name="Albert L."/>
            <person name="Andreopoulos W."/>
            <person name="Angelini C."/>
            <person name="Antonin V."/>
            <person name="Barry K.W."/>
            <person name="Bougher N.L."/>
            <person name="Buchanan P."/>
            <person name="Buyck B."/>
            <person name="Bense V."/>
            <person name="Catcheside P."/>
            <person name="Chovatia M."/>
            <person name="Cooper J."/>
            <person name="Damon W."/>
            <person name="Desjardin D."/>
            <person name="Finy P."/>
            <person name="Geml J."/>
            <person name="Haridas S."/>
            <person name="Hughes K."/>
            <person name="Justo A."/>
            <person name="Karasinski D."/>
            <person name="Kautmanova I."/>
            <person name="Kiss B."/>
            <person name="Kocsube S."/>
            <person name="Kotiranta H."/>
            <person name="LaButti K.M."/>
            <person name="Lechner B.E."/>
            <person name="Liimatainen K."/>
            <person name="Lipzen A."/>
            <person name="Lukacs Z."/>
            <person name="Mihaltcheva S."/>
            <person name="Morgado L.N."/>
            <person name="Niskanen T."/>
            <person name="Noordeloos M.E."/>
            <person name="Ohm R.A."/>
            <person name="Ortiz-Santana B."/>
            <person name="Ovrebo C."/>
            <person name="Racz N."/>
            <person name="Riley R."/>
            <person name="Savchenko A."/>
            <person name="Shiryaev A."/>
            <person name="Soop K."/>
            <person name="Spirin V."/>
            <person name="Szebenyi C."/>
            <person name="Tomsovsky M."/>
            <person name="Tulloss R.E."/>
            <person name="Uehling J."/>
            <person name="Grigoriev I.V."/>
            <person name="Vagvolgyi C."/>
            <person name="Papp T."/>
            <person name="Martin F.M."/>
            <person name="Miettinen O."/>
            <person name="Hibbett D.S."/>
            <person name="Nagy L.G."/>
        </authorList>
    </citation>
    <scope>NUCLEOTIDE SEQUENCE [LARGE SCALE GENOMIC DNA]</scope>
    <source>
        <strain evidence="6 7">CBS 309.79</strain>
    </source>
</reference>
<comment type="catalytic activity">
    <reaction evidence="3">
        <text>RX + glutathione = an S-substituted glutathione + a halide anion + H(+)</text>
        <dbReference type="Rhea" id="RHEA:16437"/>
        <dbReference type="ChEBI" id="CHEBI:15378"/>
        <dbReference type="ChEBI" id="CHEBI:16042"/>
        <dbReference type="ChEBI" id="CHEBI:17792"/>
        <dbReference type="ChEBI" id="CHEBI:57925"/>
        <dbReference type="ChEBI" id="CHEBI:90779"/>
        <dbReference type="EC" id="2.5.1.18"/>
    </reaction>
</comment>
<dbReference type="InterPro" id="IPR004045">
    <property type="entry name" value="Glutathione_S-Trfase_N"/>
</dbReference>
<dbReference type="Pfam" id="PF00043">
    <property type="entry name" value="GST_C"/>
    <property type="match status" value="1"/>
</dbReference>
<dbReference type="AlphaFoldDB" id="A0A5C3Q7F2"/>
<feature type="domain" description="GST C-terminal" evidence="5">
    <location>
        <begin position="90"/>
        <end position="222"/>
    </location>
</feature>
<dbReference type="GO" id="GO:0043295">
    <property type="term" value="F:glutathione binding"/>
    <property type="evidence" value="ECO:0007669"/>
    <property type="project" value="TreeGrafter"/>
</dbReference>
<evidence type="ECO:0000313" key="6">
    <source>
        <dbReference type="EMBL" id="TFK96969.1"/>
    </source>
</evidence>
<dbReference type="Gene3D" id="1.20.1050.10">
    <property type="match status" value="1"/>
</dbReference>
<dbReference type="STRING" id="1884261.A0A5C3Q7F2"/>
<evidence type="ECO:0000256" key="1">
    <source>
        <dbReference type="ARBA" id="ARBA00012452"/>
    </source>
</evidence>
<dbReference type="InterPro" id="IPR036282">
    <property type="entry name" value="Glutathione-S-Trfase_C_sf"/>
</dbReference>
<dbReference type="SUPFAM" id="SSF52833">
    <property type="entry name" value="Thioredoxin-like"/>
    <property type="match status" value="1"/>
</dbReference>
<accession>A0A5C3Q7F2</accession>
<dbReference type="InterPro" id="IPR004046">
    <property type="entry name" value="GST_C"/>
</dbReference>
<keyword evidence="2 6" id="KW-0808">Transferase</keyword>
<dbReference type="Pfam" id="PF13409">
    <property type="entry name" value="GST_N_2"/>
    <property type="match status" value="1"/>
</dbReference>
<dbReference type="InterPro" id="IPR040079">
    <property type="entry name" value="Glutathione_S-Trfase"/>
</dbReference>
<gene>
    <name evidence="6" type="ORF">BDV98DRAFT_575246</name>
</gene>
<protein>
    <recommendedName>
        <fullName evidence="1">glutathione transferase</fullName>
        <ecNumber evidence="1">2.5.1.18</ecNumber>
    </recommendedName>
</protein>
<dbReference type="Gene3D" id="3.40.30.10">
    <property type="entry name" value="Glutaredoxin"/>
    <property type="match status" value="1"/>
</dbReference>
<evidence type="ECO:0000256" key="2">
    <source>
        <dbReference type="ARBA" id="ARBA00022679"/>
    </source>
</evidence>
<dbReference type="PANTHER" id="PTHR43900">
    <property type="entry name" value="GLUTATHIONE S-TRANSFERASE RHO"/>
    <property type="match status" value="1"/>
</dbReference>
<proteinExistence type="predicted"/>
<evidence type="ECO:0000259" key="5">
    <source>
        <dbReference type="PROSITE" id="PS50405"/>
    </source>
</evidence>
<feature type="domain" description="GST N-terminal" evidence="4">
    <location>
        <begin position="1"/>
        <end position="80"/>
    </location>
</feature>
<evidence type="ECO:0000259" key="4">
    <source>
        <dbReference type="PROSITE" id="PS50404"/>
    </source>
</evidence>
<organism evidence="6 7">
    <name type="scientific">Pterulicium gracile</name>
    <dbReference type="NCBI Taxonomy" id="1884261"/>
    <lineage>
        <taxon>Eukaryota</taxon>
        <taxon>Fungi</taxon>
        <taxon>Dikarya</taxon>
        <taxon>Basidiomycota</taxon>
        <taxon>Agaricomycotina</taxon>
        <taxon>Agaricomycetes</taxon>
        <taxon>Agaricomycetidae</taxon>
        <taxon>Agaricales</taxon>
        <taxon>Pleurotineae</taxon>
        <taxon>Pterulaceae</taxon>
        <taxon>Pterulicium</taxon>
    </lineage>
</organism>
<dbReference type="GO" id="GO:0004364">
    <property type="term" value="F:glutathione transferase activity"/>
    <property type="evidence" value="ECO:0007669"/>
    <property type="project" value="UniProtKB-EC"/>
</dbReference>
<keyword evidence="7" id="KW-1185">Reference proteome</keyword>
<dbReference type="EMBL" id="ML178852">
    <property type="protein sequence ID" value="TFK96969.1"/>
    <property type="molecule type" value="Genomic_DNA"/>
</dbReference>
<evidence type="ECO:0000256" key="3">
    <source>
        <dbReference type="ARBA" id="ARBA00047960"/>
    </source>
</evidence>
<dbReference type="Proteomes" id="UP000305067">
    <property type="component" value="Unassembled WGS sequence"/>
</dbReference>
<dbReference type="InterPro" id="IPR036249">
    <property type="entry name" value="Thioredoxin-like_sf"/>
</dbReference>
<name>A0A5C3Q7F2_9AGAR</name>
<dbReference type="SUPFAM" id="SSF47616">
    <property type="entry name" value="GST C-terminal domain-like"/>
    <property type="match status" value="1"/>
</dbReference>
<dbReference type="GO" id="GO:0005737">
    <property type="term" value="C:cytoplasm"/>
    <property type="evidence" value="ECO:0007669"/>
    <property type="project" value="TreeGrafter"/>
</dbReference>
<dbReference type="PROSITE" id="PS50405">
    <property type="entry name" value="GST_CTER"/>
    <property type="match status" value="1"/>
</dbReference>
<sequence>MTLTIYGVGMSTCAKRVGIILHEKQIPFNLQVVDWTGLKSPEYLEKHPFGQVPYLEDDGFLLFESRAMSKYLAMKYAGQGTQDLVPDFSNLQAVAKFDQASSVEAFDFEGIIYPFIVEWFMRFTNPEHVTDHASLNKQVDLLEGKLEGYERILSKQRYLAGDNLTVVDLFHLPHGTLVPSVLAKDPFDNEKRPNVARWWKELQARPSWLAVKDGVESKERYN</sequence>
<dbReference type="InterPro" id="IPR010987">
    <property type="entry name" value="Glutathione-S-Trfase_C-like"/>
</dbReference>
<evidence type="ECO:0000313" key="7">
    <source>
        <dbReference type="Proteomes" id="UP000305067"/>
    </source>
</evidence>